<evidence type="ECO:0000313" key="2">
    <source>
        <dbReference type="EMBL" id="GGI09291.1"/>
    </source>
</evidence>
<evidence type="ECO:0000313" key="3">
    <source>
        <dbReference type="Proteomes" id="UP000650511"/>
    </source>
</evidence>
<accession>A0A8J3AD67</accession>
<evidence type="ECO:0000256" key="1">
    <source>
        <dbReference type="SAM" id="MobiDB-lite"/>
    </source>
</evidence>
<organism evidence="2 3">
    <name type="scientific">Egicoccus halophilus</name>
    <dbReference type="NCBI Taxonomy" id="1670830"/>
    <lineage>
        <taxon>Bacteria</taxon>
        <taxon>Bacillati</taxon>
        <taxon>Actinomycetota</taxon>
        <taxon>Nitriliruptoria</taxon>
        <taxon>Egicoccales</taxon>
        <taxon>Egicoccaceae</taxon>
        <taxon>Egicoccus</taxon>
    </lineage>
</organism>
<sequence length="164" mass="18188">MDPMLLLVAVVVVVVVAIAALVSGRRRRDASLEPVALGPSWRPPEHEREGERPDTAYPEVDVEEQAAFIAERTDAPRPVIDEVVNAWNEYLSVIGLAQLPATHDYRIYDPYNPPVARRGPDGEPVADPERVARDVGMRTTILERDAATVLEAELAYLEQADLLR</sequence>
<proteinExistence type="predicted"/>
<feature type="region of interest" description="Disordered" evidence="1">
    <location>
        <begin position="35"/>
        <end position="54"/>
    </location>
</feature>
<reference evidence="2" key="2">
    <citation type="submission" date="2020-09" db="EMBL/GenBank/DDBJ databases">
        <authorList>
            <person name="Sun Q."/>
            <person name="Zhou Y."/>
        </authorList>
    </citation>
    <scope>NUCLEOTIDE SEQUENCE</scope>
    <source>
        <strain evidence="2">CGMCC 1.14988</strain>
    </source>
</reference>
<dbReference type="AlphaFoldDB" id="A0A8J3AD67"/>
<protein>
    <submittedName>
        <fullName evidence="2">Uncharacterized protein</fullName>
    </submittedName>
</protein>
<name>A0A8J3AD67_9ACTN</name>
<dbReference type="RefSeq" id="WP_130650305.1">
    <property type="nucleotide sequence ID" value="NZ_BMHA01000014.1"/>
</dbReference>
<dbReference type="OrthoDB" id="9919569at2"/>
<feature type="compositionally biased region" description="Basic and acidic residues" evidence="1">
    <location>
        <begin position="43"/>
        <end position="54"/>
    </location>
</feature>
<keyword evidence="3" id="KW-1185">Reference proteome</keyword>
<reference evidence="2" key="1">
    <citation type="journal article" date="2014" name="Int. J. Syst. Evol. Microbiol.">
        <title>Complete genome sequence of Corynebacterium casei LMG S-19264T (=DSM 44701T), isolated from a smear-ripened cheese.</title>
        <authorList>
            <consortium name="US DOE Joint Genome Institute (JGI-PGF)"/>
            <person name="Walter F."/>
            <person name="Albersmeier A."/>
            <person name="Kalinowski J."/>
            <person name="Ruckert C."/>
        </authorList>
    </citation>
    <scope>NUCLEOTIDE SEQUENCE</scope>
    <source>
        <strain evidence="2">CGMCC 1.14988</strain>
    </source>
</reference>
<dbReference type="Proteomes" id="UP000650511">
    <property type="component" value="Unassembled WGS sequence"/>
</dbReference>
<gene>
    <name evidence="2" type="ORF">GCM10011354_33350</name>
</gene>
<dbReference type="EMBL" id="BMHA01000014">
    <property type="protein sequence ID" value="GGI09291.1"/>
    <property type="molecule type" value="Genomic_DNA"/>
</dbReference>
<comment type="caution">
    <text evidence="2">The sequence shown here is derived from an EMBL/GenBank/DDBJ whole genome shotgun (WGS) entry which is preliminary data.</text>
</comment>